<dbReference type="InterPro" id="IPR003737">
    <property type="entry name" value="GlcNAc_PI_deacetylase-related"/>
</dbReference>
<dbReference type="GO" id="GO:0019213">
    <property type="term" value="F:deacetylase activity"/>
    <property type="evidence" value="ECO:0007669"/>
    <property type="project" value="InterPro"/>
</dbReference>
<dbReference type="EMBL" id="CP016020">
    <property type="protein sequence ID" value="APH04626.1"/>
    <property type="molecule type" value="Genomic_DNA"/>
</dbReference>
<sequence length="237" mass="26409">MNKKLDILSIGAHPDDVEIGMGGTIAKYSKLGYKIGICALTKAELSSNGSIETRQQEADEAAKILGVDERIQLSLPDRGLFMHEHFIMEIVTLIRNVKPEAVFIPYHEDRHPDHGHCAKLVEEAVFSAGIKHYSDNENQGPHKVKKIFYYMINGFHKPDFVIDVSDTMEKKIEALTAYKSQFLLTPGSTSTPLTNGYIETVESRERLFGKEVGVSFAEGFKAKGTLLLSHDLMGDQI</sequence>
<dbReference type="Proteomes" id="UP000181936">
    <property type="component" value="Chromosome"/>
</dbReference>
<dbReference type="PANTHER" id="PTHR12993:SF30">
    <property type="entry name" value="N-ACETYL-ALPHA-D-GLUCOSAMINYL L-MALATE DEACETYLASE 1"/>
    <property type="match status" value="1"/>
</dbReference>
<dbReference type="PANTHER" id="PTHR12993">
    <property type="entry name" value="N-ACETYLGLUCOSAMINYL-PHOSPHATIDYLINOSITOL DE-N-ACETYLASE-RELATED"/>
    <property type="match status" value="1"/>
</dbReference>
<accession>A0A1L3MQL3</accession>
<dbReference type="Gene3D" id="3.40.50.10320">
    <property type="entry name" value="LmbE-like"/>
    <property type="match status" value="1"/>
</dbReference>
<dbReference type="KEGG" id="bwh:A9C19_07615"/>
<comment type="cofactor">
    <cofactor evidence="1">
        <name>Zn(2+)</name>
        <dbReference type="ChEBI" id="CHEBI:29105"/>
    </cofactor>
</comment>
<dbReference type="OrthoDB" id="9778719at2"/>
<evidence type="ECO:0000256" key="2">
    <source>
        <dbReference type="ARBA" id="ARBA00024609"/>
    </source>
</evidence>
<evidence type="ECO:0000313" key="4">
    <source>
        <dbReference type="Proteomes" id="UP000181936"/>
    </source>
</evidence>
<dbReference type="GO" id="GO:0016811">
    <property type="term" value="F:hydrolase activity, acting on carbon-nitrogen (but not peptide) bonds, in linear amides"/>
    <property type="evidence" value="ECO:0007669"/>
    <property type="project" value="TreeGrafter"/>
</dbReference>
<reference evidence="3 4" key="1">
    <citation type="journal article" date="2016" name="Sci. Rep.">
        <title>Complete genome sequence and transcriptomic analysis of a novel marine strain Bacillus weihaiensis reveals the mechanism of brown algae degradation.</title>
        <authorList>
            <person name="Zhu Y."/>
            <person name="Chen P."/>
            <person name="Bao Y."/>
            <person name="Men Y."/>
            <person name="Zeng Y."/>
            <person name="Yang J."/>
            <person name="Sun J."/>
            <person name="Sun Y."/>
        </authorList>
    </citation>
    <scope>NUCLEOTIDE SEQUENCE [LARGE SCALE GENOMIC DNA]</scope>
    <source>
        <strain evidence="3 4">Alg07</strain>
    </source>
</reference>
<gene>
    <name evidence="3" type="ORF">A9C19_07615</name>
</gene>
<comment type="catalytic activity">
    <reaction evidence="2">
        <text>(S)-malyl N-acetyl-alpha-D-glucosaminide + H2O = (S)-malyl alpha-D-glucosaminide + acetate</text>
        <dbReference type="Rhea" id="RHEA:33411"/>
        <dbReference type="ChEBI" id="CHEBI:15377"/>
        <dbReference type="ChEBI" id="CHEBI:30089"/>
        <dbReference type="ChEBI" id="CHEBI:64870"/>
        <dbReference type="ChEBI" id="CHEBI:64871"/>
    </reaction>
</comment>
<evidence type="ECO:0000313" key="3">
    <source>
        <dbReference type="EMBL" id="APH04626.1"/>
    </source>
</evidence>
<name>A0A1L3MQL3_9BACI</name>
<dbReference type="STRING" id="1547283.A9C19_07615"/>
<keyword evidence="4" id="KW-1185">Reference proteome</keyword>
<dbReference type="RefSeq" id="WP_072579415.1">
    <property type="nucleotide sequence ID" value="NZ_CP016020.1"/>
</dbReference>
<dbReference type="Pfam" id="PF02585">
    <property type="entry name" value="PIG-L"/>
    <property type="match status" value="1"/>
</dbReference>
<dbReference type="NCBIfam" id="TIGR04001">
    <property type="entry name" value="thiol_BshB1"/>
    <property type="match status" value="1"/>
</dbReference>
<protein>
    <submittedName>
        <fullName evidence="3">Bacillithiol biosynthesis deacetylase BshB1</fullName>
    </submittedName>
</protein>
<dbReference type="InterPro" id="IPR023842">
    <property type="entry name" value="Bacillithiol_biosynth_BshB1"/>
</dbReference>
<dbReference type="GO" id="GO:0071793">
    <property type="term" value="P:bacillithiol biosynthetic process"/>
    <property type="evidence" value="ECO:0007669"/>
    <property type="project" value="InterPro"/>
</dbReference>
<dbReference type="InterPro" id="IPR024078">
    <property type="entry name" value="LmbE-like_dom_sf"/>
</dbReference>
<organism evidence="3 4">
    <name type="scientific">Bacillus weihaiensis</name>
    <dbReference type="NCBI Taxonomy" id="1547283"/>
    <lineage>
        <taxon>Bacteria</taxon>
        <taxon>Bacillati</taxon>
        <taxon>Bacillota</taxon>
        <taxon>Bacilli</taxon>
        <taxon>Bacillales</taxon>
        <taxon>Bacillaceae</taxon>
        <taxon>Bacillus</taxon>
    </lineage>
</organism>
<dbReference type="AlphaFoldDB" id="A0A1L3MQL3"/>
<evidence type="ECO:0000256" key="1">
    <source>
        <dbReference type="ARBA" id="ARBA00001947"/>
    </source>
</evidence>
<proteinExistence type="predicted"/>
<dbReference type="SUPFAM" id="SSF102588">
    <property type="entry name" value="LmbE-like"/>
    <property type="match status" value="1"/>
</dbReference>